<dbReference type="Proteomes" id="UP000199213">
    <property type="component" value="Unassembled WGS sequence"/>
</dbReference>
<dbReference type="Gene3D" id="1.10.490.110">
    <property type="entry name" value="Uncharacterized conserved protein DUF2267"/>
    <property type="match status" value="2"/>
</dbReference>
<evidence type="ECO:0000313" key="1">
    <source>
        <dbReference type="EMBL" id="SDJ65101.1"/>
    </source>
</evidence>
<organism evidence="1 2">
    <name type="scientific">Actinopolyspora mzabensis</name>
    <dbReference type="NCBI Taxonomy" id="995066"/>
    <lineage>
        <taxon>Bacteria</taxon>
        <taxon>Bacillati</taxon>
        <taxon>Actinomycetota</taxon>
        <taxon>Actinomycetes</taxon>
        <taxon>Actinopolysporales</taxon>
        <taxon>Actinopolysporaceae</taxon>
        <taxon>Actinopolyspora</taxon>
    </lineage>
</organism>
<dbReference type="InterPro" id="IPR038282">
    <property type="entry name" value="DUF2267_sf"/>
</dbReference>
<keyword evidence="2" id="KW-1185">Reference proteome</keyword>
<dbReference type="OrthoDB" id="952780at2"/>
<dbReference type="AlphaFoldDB" id="A0A1G8VG71"/>
<sequence>MDYEEMVTALRRRLEPGVPNPETVLAATVQALGESAWNVAAELRAHLPRQLGEVQPAGPGEPLSVDAFLDRIGQLSGAQDSEQAQEYGRAGVAVVSQALPAVQLRRLLHELPEDYATLLPSDSGLSATADTLLAEVRRRVAFDDTEQARQLIQAVLGVTAQAVSQGEVDRLTGALPPEIGALLDTQEFAQHTDTDRFLAEIARRSDVTEPDLVRDHTAAVFNVLGEWAPEEMADTLDQLPKPVAALARGR</sequence>
<name>A0A1G8VG71_ACTMZ</name>
<proteinExistence type="predicted"/>
<dbReference type="Pfam" id="PF10025">
    <property type="entry name" value="DUF2267"/>
    <property type="match status" value="2"/>
</dbReference>
<dbReference type="EMBL" id="FNFM01000001">
    <property type="protein sequence ID" value="SDJ65101.1"/>
    <property type="molecule type" value="Genomic_DNA"/>
</dbReference>
<protein>
    <submittedName>
        <fullName evidence="1">Uncharacterized conserved protein, DUF2267 family</fullName>
    </submittedName>
</protein>
<dbReference type="InterPro" id="IPR018727">
    <property type="entry name" value="DUF2267"/>
</dbReference>
<dbReference type="RefSeq" id="WP_092625213.1">
    <property type="nucleotide sequence ID" value="NZ_FNFM01000001.1"/>
</dbReference>
<accession>A0A1G8VG71</accession>
<reference evidence="2" key="1">
    <citation type="submission" date="2016-10" db="EMBL/GenBank/DDBJ databases">
        <authorList>
            <person name="Varghese N."/>
            <person name="Submissions S."/>
        </authorList>
    </citation>
    <scope>NUCLEOTIDE SEQUENCE [LARGE SCALE GENOMIC DNA]</scope>
    <source>
        <strain evidence="2">DSM 45460</strain>
    </source>
</reference>
<gene>
    <name evidence="1" type="ORF">SAMN04487820_10167</name>
</gene>
<evidence type="ECO:0000313" key="2">
    <source>
        <dbReference type="Proteomes" id="UP000199213"/>
    </source>
</evidence>